<proteinExistence type="predicted"/>
<comment type="caution">
    <text evidence="1">The sequence shown here is derived from an EMBL/GenBank/DDBJ whole genome shotgun (WGS) entry which is preliminary data.</text>
</comment>
<evidence type="ECO:0000313" key="1">
    <source>
        <dbReference type="EMBL" id="MDQ7907785.1"/>
    </source>
</evidence>
<dbReference type="Proteomes" id="UP001230908">
    <property type="component" value="Unassembled WGS sequence"/>
</dbReference>
<accession>A0ABU0ZL75</accession>
<protein>
    <recommendedName>
        <fullName evidence="3">WXG100 family type VII secretion target</fullName>
    </recommendedName>
</protein>
<keyword evidence="2" id="KW-1185">Reference proteome</keyword>
<name>A0ABU0ZL75_9ACTN</name>
<evidence type="ECO:0000313" key="2">
    <source>
        <dbReference type="Proteomes" id="UP001230908"/>
    </source>
</evidence>
<dbReference type="RefSeq" id="WP_308715059.1">
    <property type="nucleotide sequence ID" value="NZ_JAVHUY010000025.1"/>
</dbReference>
<organism evidence="1 2">
    <name type="scientific">Phytohabitans maris</name>
    <dbReference type="NCBI Taxonomy" id="3071409"/>
    <lineage>
        <taxon>Bacteria</taxon>
        <taxon>Bacillati</taxon>
        <taxon>Actinomycetota</taxon>
        <taxon>Actinomycetes</taxon>
        <taxon>Micromonosporales</taxon>
        <taxon>Micromonosporaceae</taxon>
    </lineage>
</organism>
<dbReference type="EMBL" id="JAVHUY010000025">
    <property type="protein sequence ID" value="MDQ7907785.1"/>
    <property type="molecule type" value="Genomic_DNA"/>
</dbReference>
<sequence>MNTFLRLEDDPNEIAGTGARLLGMAQQFQGEVQTVLGEIKSIDAERPWASDKYGQAFEANYTKAGEGQDEPIRDAVQERMGHAGEQLTTVGDQTVLAMTEYQGADDTGASEIRKTAI</sequence>
<reference evidence="1 2" key="1">
    <citation type="submission" date="2023-08" db="EMBL/GenBank/DDBJ databases">
        <title>Phytohabitans sansha sp. nov., isolated from marine sediment.</title>
        <authorList>
            <person name="Zhao Y."/>
            <person name="Yi K."/>
        </authorList>
    </citation>
    <scope>NUCLEOTIDE SEQUENCE [LARGE SCALE GENOMIC DNA]</scope>
    <source>
        <strain evidence="1 2">ZYX-F-186</strain>
    </source>
</reference>
<gene>
    <name evidence="1" type="ORF">RB614_25005</name>
</gene>
<evidence type="ECO:0008006" key="3">
    <source>
        <dbReference type="Google" id="ProtNLM"/>
    </source>
</evidence>